<dbReference type="EMBL" id="JANPWB010000011">
    <property type="protein sequence ID" value="KAJ1123483.1"/>
    <property type="molecule type" value="Genomic_DNA"/>
</dbReference>
<accession>A0AAV7PA88</accession>
<evidence type="ECO:0000313" key="3">
    <source>
        <dbReference type="Proteomes" id="UP001066276"/>
    </source>
</evidence>
<protein>
    <submittedName>
        <fullName evidence="2">Uncharacterized protein</fullName>
    </submittedName>
</protein>
<keyword evidence="3" id="KW-1185">Reference proteome</keyword>
<proteinExistence type="predicted"/>
<comment type="caution">
    <text evidence="2">The sequence shown here is derived from an EMBL/GenBank/DDBJ whole genome shotgun (WGS) entry which is preliminary data.</text>
</comment>
<reference evidence="2" key="1">
    <citation type="journal article" date="2022" name="bioRxiv">
        <title>Sequencing and chromosome-scale assembly of the giantPleurodeles waltlgenome.</title>
        <authorList>
            <person name="Brown T."/>
            <person name="Elewa A."/>
            <person name="Iarovenko S."/>
            <person name="Subramanian E."/>
            <person name="Araus A.J."/>
            <person name="Petzold A."/>
            <person name="Susuki M."/>
            <person name="Suzuki K.-i.T."/>
            <person name="Hayashi T."/>
            <person name="Toyoda A."/>
            <person name="Oliveira C."/>
            <person name="Osipova E."/>
            <person name="Leigh N.D."/>
            <person name="Simon A."/>
            <person name="Yun M.H."/>
        </authorList>
    </citation>
    <scope>NUCLEOTIDE SEQUENCE</scope>
    <source>
        <strain evidence="2">20211129_DDA</strain>
        <tissue evidence="2">Liver</tissue>
    </source>
</reference>
<organism evidence="2 3">
    <name type="scientific">Pleurodeles waltl</name>
    <name type="common">Iberian ribbed newt</name>
    <dbReference type="NCBI Taxonomy" id="8319"/>
    <lineage>
        <taxon>Eukaryota</taxon>
        <taxon>Metazoa</taxon>
        <taxon>Chordata</taxon>
        <taxon>Craniata</taxon>
        <taxon>Vertebrata</taxon>
        <taxon>Euteleostomi</taxon>
        <taxon>Amphibia</taxon>
        <taxon>Batrachia</taxon>
        <taxon>Caudata</taxon>
        <taxon>Salamandroidea</taxon>
        <taxon>Salamandridae</taxon>
        <taxon>Pleurodelinae</taxon>
        <taxon>Pleurodeles</taxon>
    </lineage>
</organism>
<evidence type="ECO:0000256" key="1">
    <source>
        <dbReference type="SAM" id="MobiDB-lite"/>
    </source>
</evidence>
<dbReference type="AlphaFoldDB" id="A0AAV7PA88"/>
<sequence>MGCSKGESFGIVAVVDVDVGEGKRGGTSDAPTHPKAAACLKTPAEGLQGSRSLFGWGDGSHGVVATPRGPSEPHRCTCGGGDPSNSERGGGGEEQGQVGKPPGTRLPRWAGKGGASPGPGLQPTRGRG</sequence>
<feature type="region of interest" description="Disordered" evidence="1">
    <location>
        <begin position="58"/>
        <end position="128"/>
    </location>
</feature>
<evidence type="ECO:0000313" key="2">
    <source>
        <dbReference type="EMBL" id="KAJ1123483.1"/>
    </source>
</evidence>
<name>A0AAV7PA88_PLEWA</name>
<feature type="compositionally biased region" description="Gly residues" evidence="1">
    <location>
        <begin position="78"/>
        <end position="94"/>
    </location>
</feature>
<dbReference type="Proteomes" id="UP001066276">
    <property type="component" value="Chromosome 7"/>
</dbReference>
<gene>
    <name evidence="2" type="ORF">NDU88_001952</name>
</gene>